<evidence type="ECO:0000313" key="3">
    <source>
        <dbReference type="Proteomes" id="UP000426265"/>
    </source>
</evidence>
<dbReference type="EMBL" id="CACRSJ010000104">
    <property type="protein sequence ID" value="VYS49575.1"/>
    <property type="molecule type" value="Genomic_DNA"/>
</dbReference>
<dbReference type="Proteomes" id="UP000426265">
    <property type="component" value="Unassembled WGS sequence"/>
</dbReference>
<dbReference type="ExpressionAtlas" id="A0A654ELA3">
    <property type="expression patterns" value="baseline and differential"/>
</dbReference>
<feature type="coiled-coil region" evidence="1">
    <location>
        <begin position="101"/>
        <end position="129"/>
    </location>
</feature>
<gene>
    <name evidence="2" type="ORF">AN1_LOCUS5052</name>
</gene>
<name>A0A654ELA3_ARATH</name>
<organism evidence="2 3">
    <name type="scientific">Arabidopsis thaliana</name>
    <name type="common">Mouse-ear cress</name>
    <dbReference type="NCBI Taxonomy" id="3702"/>
    <lineage>
        <taxon>Eukaryota</taxon>
        <taxon>Viridiplantae</taxon>
        <taxon>Streptophyta</taxon>
        <taxon>Embryophyta</taxon>
        <taxon>Tracheophyta</taxon>
        <taxon>Spermatophyta</taxon>
        <taxon>Magnoliopsida</taxon>
        <taxon>eudicotyledons</taxon>
        <taxon>Gunneridae</taxon>
        <taxon>Pentapetalae</taxon>
        <taxon>rosids</taxon>
        <taxon>malvids</taxon>
        <taxon>Brassicales</taxon>
        <taxon>Brassicaceae</taxon>
        <taxon>Camelineae</taxon>
        <taxon>Arabidopsis</taxon>
    </lineage>
</organism>
<proteinExistence type="predicted"/>
<dbReference type="SUPFAM" id="SSF57889">
    <property type="entry name" value="Cysteine-rich domain"/>
    <property type="match status" value="1"/>
</dbReference>
<evidence type="ECO:0008006" key="4">
    <source>
        <dbReference type="Google" id="ProtNLM"/>
    </source>
</evidence>
<evidence type="ECO:0000256" key="1">
    <source>
        <dbReference type="SAM" id="Coils"/>
    </source>
</evidence>
<reference evidence="2 3" key="1">
    <citation type="submission" date="2019-11" db="EMBL/GenBank/DDBJ databases">
        <authorList>
            <person name="Jiao W.-B."/>
            <person name="Schneeberger K."/>
        </authorList>
    </citation>
    <scope>NUCLEOTIDE SEQUENCE [LARGE SCALE GENOMIC DNA]</scope>
    <source>
        <strain evidence="3">cv. An-1</strain>
    </source>
</reference>
<dbReference type="AlphaFoldDB" id="A0A654ELA3"/>
<keyword evidence="1" id="KW-0175">Coiled coil</keyword>
<evidence type="ECO:0000313" key="2">
    <source>
        <dbReference type="EMBL" id="VYS49575.1"/>
    </source>
</evidence>
<accession>A0A654ELA3</accession>
<sequence length="136" mass="15874">MFISAKNVIILATFNAFYARAHVECLGFPAIVNSQLHQHTVLEEENYDAGKCAVCRSGCWGKKYSSKQCKEVFHKECIMSKDAREAAIEEEQIGDIYFMYIERFLLMLEEEEEKEEKKEKRRIQDEEITECLGSIY</sequence>
<protein>
    <recommendedName>
        <fullName evidence="4">DC1 domain-containing protein</fullName>
    </recommendedName>
</protein>
<dbReference type="InterPro" id="IPR046349">
    <property type="entry name" value="C1-like_sf"/>
</dbReference>